<dbReference type="RefSeq" id="WP_153353264.1">
    <property type="nucleotide sequence ID" value="NZ_WIXI01000037.1"/>
</dbReference>
<protein>
    <submittedName>
        <fullName evidence="2">Uncharacterized protein</fullName>
    </submittedName>
</protein>
<accession>A0A6A8A4H8</accession>
<organism evidence="2 3">
    <name type="scientific">Endobacterium cereale</name>
    <dbReference type="NCBI Taxonomy" id="2663029"/>
    <lineage>
        <taxon>Bacteria</taxon>
        <taxon>Pseudomonadati</taxon>
        <taxon>Pseudomonadota</taxon>
        <taxon>Alphaproteobacteria</taxon>
        <taxon>Hyphomicrobiales</taxon>
        <taxon>Rhizobiaceae</taxon>
        <taxon>Endobacterium</taxon>
    </lineage>
</organism>
<evidence type="ECO:0000313" key="2">
    <source>
        <dbReference type="EMBL" id="MQY45739.1"/>
    </source>
</evidence>
<dbReference type="EMBL" id="WIXI01000037">
    <property type="protein sequence ID" value="MQY45739.1"/>
    <property type="molecule type" value="Genomic_DNA"/>
</dbReference>
<evidence type="ECO:0000256" key="1">
    <source>
        <dbReference type="SAM" id="MobiDB-lite"/>
    </source>
</evidence>
<keyword evidence="3" id="KW-1185">Reference proteome</keyword>
<name>A0A6A8A4H8_9HYPH</name>
<feature type="region of interest" description="Disordered" evidence="1">
    <location>
        <begin position="1"/>
        <end position="21"/>
    </location>
</feature>
<proteinExistence type="predicted"/>
<comment type="caution">
    <text evidence="2">The sequence shown here is derived from an EMBL/GenBank/DDBJ whole genome shotgun (WGS) entry which is preliminary data.</text>
</comment>
<dbReference type="Proteomes" id="UP000435138">
    <property type="component" value="Unassembled WGS sequence"/>
</dbReference>
<dbReference type="AlphaFoldDB" id="A0A6A8A4H8"/>
<gene>
    <name evidence="2" type="ORF">GAO09_06650</name>
</gene>
<sequence length="150" mass="15979">MSNATRTGSIHSENTGTTDNHFALSVESQAQLADAERTAVSTEAGEILNIYRLEPAAPPHDARWDQAPSLGTVIVAARTAGDARIVAAGGELDFQEVDALPAEDVSTRNASAFRDEKAYTVIEVEHGREGLQRGVIDGEVPVDTIRPTQV</sequence>
<reference evidence="2 3" key="1">
    <citation type="submission" date="2019-11" db="EMBL/GenBank/DDBJ databases">
        <title>Genome analysis of Rhizobacterium cereale a novel genus and species isolated from maize roots in North Spain.</title>
        <authorList>
            <person name="Menendez E."/>
            <person name="Flores-Felix J.D."/>
            <person name="Ramirez-Bahena M.-H."/>
            <person name="Igual J.M."/>
            <person name="Garcia-Fraile P."/>
            <person name="Peix A."/>
            <person name="Velazquez E."/>
        </authorList>
    </citation>
    <scope>NUCLEOTIDE SEQUENCE [LARGE SCALE GENOMIC DNA]</scope>
    <source>
        <strain evidence="2 3">RZME27</strain>
    </source>
</reference>
<evidence type="ECO:0000313" key="3">
    <source>
        <dbReference type="Proteomes" id="UP000435138"/>
    </source>
</evidence>